<proteinExistence type="predicted"/>
<name>A0A0A9G1K6_ARUDO</name>
<reference evidence="1" key="2">
    <citation type="journal article" date="2015" name="Data Brief">
        <title>Shoot transcriptome of the giant reed, Arundo donax.</title>
        <authorList>
            <person name="Barrero R.A."/>
            <person name="Guerrero F.D."/>
            <person name="Moolhuijzen P."/>
            <person name="Goolsby J.A."/>
            <person name="Tidwell J."/>
            <person name="Bellgard S.E."/>
            <person name="Bellgard M.I."/>
        </authorList>
    </citation>
    <scope>NUCLEOTIDE SEQUENCE</scope>
    <source>
        <tissue evidence="1">Shoot tissue taken approximately 20 cm above the soil surface</tissue>
    </source>
</reference>
<dbReference type="EMBL" id="GBRH01179499">
    <property type="protein sequence ID" value="JAE18397.1"/>
    <property type="molecule type" value="Transcribed_RNA"/>
</dbReference>
<dbReference type="AlphaFoldDB" id="A0A0A9G1K6"/>
<organism evidence="1">
    <name type="scientific">Arundo donax</name>
    <name type="common">Giant reed</name>
    <name type="synonym">Donax arundinaceus</name>
    <dbReference type="NCBI Taxonomy" id="35708"/>
    <lineage>
        <taxon>Eukaryota</taxon>
        <taxon>Viridiplantae</taxon>
        <taxon>Streptophyta</taxon>
        <taxon>Embryophyta</taxon>
        <taxon>Tracheophyta</taxon>
        <taxon>Spermatophyta</taxon>
        <taxon>Magnoliopsida</taxon>
        <taxon>Liliopsida</taxon>
        <taxon>Poales</taxon>
        <taxon>Poaceae</taxon>
        <taxon>PACMAD clade</taxon>
        <taxon>Arundinoideae</taxon>
        <taxon>Arundineae</taxon>
        <taxon>Arundo</taxon>
    </lineage>
</organism>
<evidence type="ECO:0000313" key="1">
    <source>
        <dbReference type="EMBL" id="JAE18397.1"/>
    </source>
</evidence>
<accession>A0A0A9G1K6</accession>
<sequence length="44" mass="5281">MSKTKRKMTVSPFFLFHFYIVLFLLPKFSAFLHSTPFGFQNMFT</sequence>
<protein>
    <submittedName>
        <fullName evidence="1">Uncharacterized protein</fullName>
    </submittedName>
</protein>
<reference evidence="1" key="1">
    <citation type="submission" date="2014-09" db="EMBL/GenBank/DDBJ databases">
        <authorList>
            <person name="Magalhaes I.L.F."/>
            <person name="Oliveira U."/>
            <person name="Santos F.R."/>
            <person name="Vidigal T.H.D.A."/>
            <person name="Brescovit A.D."/>
            <person name="Santos A.J."/>
        </authorList>
    </citation>
    <scope>NUCLEOTIDE SEQUENCE</scope>
    <source>
        <tissue evidence="1">Shoot tissue taken approximately 20 cm above the soil surface</tissue>
    </source>
</reference>